<sequence>MQLEIWSDYACPYCYIGKRFLDQALAEFEHAKDVQITFKAFELDPTASPVVVNTTQQRIEYKYRKSPEAARDMIQQIMMLGKRVGLDMRYDTVRYTNTFDAHRLAKFAESKGLADTMSERLFLAYFVENRELANHAVLAEIAVELGLDYDETKAMLQSDVFAEQSRADEAQAHGMGIHGVPFFVFDEGLGLSGAQPKASLLQALKTTWSKAHSAETDRAPVCGEEGCSVPLAG</sequence>
<dbReference type="SUPFAM" id="SSF52833">
    <property type="entry name" value="Thioredoxin-like"/>
    <property type="match status" value="1"/>
</dbReference>
<comment type="caution">
    <text evidence="2">The sequence shown here is derived from an EMBL/GenBank/DDBJ whole genome shotgun (WGS) entry which is preliminary data.</text>
</comment>
<dbReference type="InterPro" id="IPR036249">
    <property type="entry name" value="Thioredoxin-like_sf"/>
</dbReference>
<dbReference type="PANTHER" id="PTHR13887">
    <property type="entry name" value="GLUTATHIONE S-TRANSFERASE KAPPA"/>
    <property type="match status" value="1"/>
</dbReference>
<evidence type="ECO:0000259" key="1">
    <source>
        <dbReference type="Pfam" id="PF01323"/>
    </source>
</evidence>
<dbReference type="RefSeq" id="WP_194417116.1">
    <property type="nucleotide sequence ID" value="NZ_JACXXJ020000005.1"/>
</dbReference>
<dbReference type="EMBL" id="JACXXJ020000005">
    <property type="protein sequence ID" value="MBF2717266.1"/>
    <property type="molecule type" value="Genomic_DNA"/>
</dbReference>
<accession>A0AAE2RIH5</accession>
<name>A0AAE2RIH5_AGRVI</name>
<dbReference type="CDD" id="cd03024">
    <property type="entry name" value="DsbA_FrnE"/>
    <property type="match status" value="1"/>
</dbReference>
<dbReference type="AlphaFoldDB" id="A0AAE2RIH5"/>
<feature type="domain" description="DSBA-like thioredoxin" evidence="1">
    <location>
        <begin position="2"/>
        <end position="204"/>
    </location>
</feature>
<evidence type="ECO:0000313" key="3">
    <source>
        <dbReference type="Proteomes" id="UP000655037"/>
    </source>
</evidence>
<dbReference type="Proteomes" id="UP000655037">
    <property type="component" value="Unassembled WGS sequence"/>
</dbReference>
<dbReference type="Gene3D" id="3.40.30.10">
    <property type="entry name" value="Glutaredoxin"/>
    <property type="match status" value="1"/>
</dbReference>
<organism evidence="2 3">
    <name type="scientific">Agrobacterium vitis</name>
    <name type="common">Rhizobium vitis</name>
    <dbReference type="NCBI Taxonomy" id="373"/>
    <lineage>
        <taxon>Bacteria</taxon>
        <taxon>Pseudomonadati</taxon>
        <taxon>Pseudomonadota</taxon>
        <taxon>Alphaproteobacteria</taxon>
        <taxon>Hyphomicrobiales</taxon>
        <taxon>Rhizobiaceae</taxon>
        <taxon>Rhizobium/Agrobacterium group</taxon>
        <taxon>Agrobacterium</taxon>
    </lineage>
</organism>
<evidence type="ECO:0000313" key="2">
    <source>
        <dbReference type="EMBL" id="MBF2717266.1"/>
    </source>
</evidence>
<dbReference type="InterPro" id="IPR001853">
    <property type="entry name" value="DSBA-like_thioredoxin_dom"/>
</dbReference>
<protein>
    <submittedName>
        <fullName evidence="2">DsbA family oxidoreductase</fullName>
    </submittedName>
</protein>
<proteinExistence type="predicted"/>
<gene>
    <name evidence="2" type="ORF">IEI95_023950</name>
</gene>
<dbReference type="GO" id="GO:0016491">
    <property type="term" value="F:oxidoreductase activity"/>
    <property type="evidence" value="ECO:0007669"/>
    <property type="project" value="InterPro"/>
</dbReference>
<dbReference type="Pfam" id="PF01323">
    <property type="entry name" value="DSBA"/>
    <property type="match status" value="1"/>
</dbReference>
<reference evidence="2" key="1">
    <citation type="submission" date="2020-11" db="EMBL/GenBank/DDBJ databases">
        <title>Agrobacterium vitis strain K377 genome.</title>
        <authorList>
            <person name="Xi H."/>
        </authorList>
    </citation>
    <scope>NUCLEOTIDE SEQUENCE</scope>
    <source>
        <strain evidence="2">K377</strain>
    </source>
</reference>
<dbReference type="PANTHER" id="PTHR13887:SF41">
    <property type="entry name" value="THIOREDOXIN SUPERFAMILY PROTEIN"/>
    <property type="match status" value="1"/>
</dbReference>